<comment type="caution">
    <text evidence="1">The sequence shown here is derived from an EMBL/GenBank/DDBJ whole genome shotgun (WGS) entry which is preliminary data.</text>
</comment>
<evidence type="ECO:0008006" key="3">
    <source>
        <dbReference type="Google" id="ProtNLM"/>
    </source>
</evidence>
<evidence type="ECO:0000313" key="1">
    <source>
        <dbReference type="EMBL" id="CAK1544851.1"/>
    </source>
</evidence>
<evidence type="ECO:0000313" key="2">
    <source>
        <dbReference type="Proteomes" id="UP001497472"/>
    </source>
</evidence>
<proteinExistence type="predicted"/>
<organism evidence="1 2">
    <name type="scientific">Leptosia nina</name>
    <dbReference type="NCBI Taxonomy" id="320188"/>
    <lineage>
        <taxon>Eukaryota</taxon>
        <taxon>Metazoa</taxon>
        <taxon>Ecdysozoa</taxon>
        <taxon>Arthropoda</taxon>
        <taxon>Hexapoda</taxon>
        <taxon>Insecta</taxon>
        <taxon>Pterygota</taxon>
        <taxon>Neoptera</taxon>
        <taxon>Endopterygota</taxon>
        <taxon>Lepidoptera</taxon>
        <taxon>Glossata</taxon>
        <taxon>Ditrysia</taxon>
        <taxon>Papilionoidea</taxon>
        <taxon>Pieridae</taxon>
        <taxon>Pierinae</taxon>
        <taxon>Leptosia</taxon>
    </lineage>
</organism>
<protein>
    <recommendedName>
        <fullName evidence="3">Ribosomal protein S4</fullName>
    </recommendedName>
</protein>
<dbReference type="EMBL" id="CAVLEF010000006">
    <property type="protein sequence ID" value="CAK1544851.1"/>
    <property type="molecule type" value="Genomic_DNA"/>
</dbReference>
<sequence length="239" mass="28886">MDKILVNVYTARSRLHYPVQKPIAVMIKQTNSTTRTPLPMATRHKTVEKNGRITKEHFLQKMEQTKINSIVMSGNNPSPNFEIDELDVQTRRFDVMRNKTLETDNTLREHYFDKEYGPVAYKHKWKTVRLMEQFIYETRYKLPFVQLLRKKYILQPRYRIGFCFALLNYLRQQQILLYAALKRNMNAWINLSAHLKVYEKIIRLDVDIRDLIAYIKKINWDRMQKEEPYYFDSVKDLQQ</sequence>
<dbReference type="Proteomes" id="UP001497472">
    <property type="component" value="Unassembled WGS sequence"/>
</dbReference>
<accession>A0AAV1J9F9</accession>
<dbReference type="AlphaFoldDB" id="A0AAV1J9F9"/>
<reference evidence="1 2" key="1">
    <citation type="submission" date="2023-11" db="EMBL/GenBank/DDBJ databases">
        <authorList>
            <person name="Okamura Y."/>
        </authorList>
    </citation>
    <scope>NUCLEOTIDE SEQUENCE [LARGE SCALE GENOMIC DNA]</scope>
</reference>
<keyword evidence="2" id="KW-1185">Reference proteome</keyword>
<name>A0AAV1J9F9_9NEOP</name>
<gene>
    <name evidence="1" type="ORF">LNINA_LOCUS4560</name>
</gene>